<accession>A0A4V4HB20</accession>
<dbReference type="GO" id="GO:0052651">
    <property type="term" value="P:monoacylglycerol catabolic process"/>
    <property type="evidence" value="ECO:0007669"/>
    <property type="project" value="TreeGrafter"/>
</dbReference>
<evidence type="ECO:0008006" key="3">
    <source>
        <dbReference type="Google" id="ProtNLM"/>
    </source>
</evidence>
<name>A0A4V4HB20_DENBC</name>
<keyword evidence="2" id="KW-1185">Reference proteome</keyword>
<dbReference type="GO" id="GO:0005789">
    <property type="term" value="C:endoplasmic reticulum membrane"/>
    <property type="evidence" value="ECO:0007669"/>
    <property type="project" value="TreeGrafter"/>
</dbReference>
<dbReference type="GO" id="GO:0004622">
    <property type="term" value="F:phosphatidylcholine lysophospholipase activity"/>
    <property type="evidence" value="ECO:0007669"/>
    <property type="project" value="TreeGrafter"/>
</dbReference>
<organism evidence="1 2">
    <name type="scientific">Dendrothele bispora (strain CBS 962.96)</name>
    <dbReference type="NCBI Taxonomy" id="1314807"/>
    <lineage>
        <taxon>Eukaryota</taxon>
        <taxon>Fungi</taxon>
        <taxon>Dikarya</taxon>
        <taxon>Basidiomycota</taxon>
        <taxon>Agaricomycotina</taxon>
        <taxon>Agaricomycetes</taxon>
        <taxon>Agaricomycetidae</taxon>
        <taxon>Agaricales</taxon>
        <taxon>Agaricales incertae sedis</taxon>
        <taxon>Dendrothele</taxon>
    </lineage>
</organism>
<dbReference type="Proteomes" id="UP000297245">
    <property type="component" value="Unassembled WGS sequence"/>
</dbReference>
<reference evidence="1 2" key="1">
    <citation type="journal article" date="2019" name="Nat. Ecol. Evol.">
        <title>Megaphylogeny resolves global patterns of mushroom evolution.</title>
        <authorList>
            <person name="Varga T."/>
            <person name="Krizsan K."/>
            <person name="Foldi C."/>
            <person name="Dima B."/>
            <person name="Sanchez-Garcia M."/>
            <person name="Sanchez-Ramirez S."/>
            <person name="Szollosi G.J."/>
            <person name="Szarkandi J.G."/>
            <person name="Papp V."/>
            <person name="Albert L."/>
            <person name="Andreopoulos W."/>
            <person name="Angelini C."/>
            <person name="Antonin V."/>
            <person name="Barry K.W."/>
            <person name="Bougher N.L."/>
            <person name="Buchanan P."/>
            <person name="Buyck B."/>
            <person name="Bense V."/>
            <person name="Catcheside P."/>
            <person name="Chovatia M."/>
            <person name="Cooper J."/>
            <person name="Damon W."/>
            <person name="Desjardin D."/>
            <person name="Finy P."/>
            <person name="Geml J."/>
            <person name="Haridas S."/>
            <person name="Hughes K."/>
            <person name="Justo A."/>
            <person name="Karasinski D."/>
            <person name="Kautmanova I."/>
            <person name="Kiss B."/>
            <person name="Kocsube S."/>
            <person name="Kotiranta H."/>
            <person name="LaButti K.M."/>
            <person name="Lechner B.E."/>
            <person name="Liimatainen K."/>
            <person name="Lipzen A."/>
            <person name="Lukacs Z."/>
            <person name="Mihaltcheva S."/>
            <person name="Morgado L.N."/>
            <person name="Niskanen T."/>
            <person name="Noordeloos M.E."/>
            <person name="Ohm R.A."/>
            <person name="Ortiz-Santana B."/>
            <person name="Ovrebo C."/>
            <person name="Racz N."/>
            <person name="Riley R."/>
            <person name="Savchenko A."/>
            <person name="Shiryaev A."/>
            <person name="Soop K."/>
            <person name="Spirin V."/>
            <person name="Szebenyi C."/>
            <person name="Tomsovsky M."/>
            <person name="Tulloss R.E."/>
            <person name="Uehling J."/>
            <person name="Grigoriev I.V."/>
            <person name="Vagvolgyi C."/>
            <person name="Papp T."/>
            <person name="Martin F.M."/>
            <person name="Miettinen O."/>
            <person name="Hibbett D.S."/>
            <person name="Nagy L.G."/>
        </authorList>
    </citation>
    <scope>NUCLEOTIDE SEQUENCE [LARGE SCALE GENOMIC DNA]</scope>
    <source>
        <strain evidence="1 2">CBS 962.96</strain>
    </source>
</reference>
<sequence>LYLNAVRLPWHANFDVPERYGLALNKTHNFNIHMSDNKTLGAWFILRLSESIYQSLPLAPPASPCQYIAHALHTHPTILYFHGNAATRAYYNRIQLYSSLGGRLCANILAIDYCDFAESSGSPSSAGLVWDARAAWKWLLSQVARSEDILIMGYSLGTGVSALLAGELSASFHPSLLSIGSILDQPTRVQAPFQELCRD</sequence>
<dbReference type="GO" id="GO:0006660">
    <property type="term" value="P:phosphatidylserine catabolic process"/>
    <property type="evidence" value="ECO:0007669"/>
    <property type="project" value="TreeGrafter"/>
</dbReference>
<dbReference type="SUPFAM" id="SSF53474">
    <property type="entry name" value="alpha/beta-Hydrolases"/>
    <property type="match status" value="1"/>
</dbReference>
<protein>
    <recommendedName>
        <fullName evidence="3">AB hydrolase-1 domain-containing protein</fullName>
    </recommendedName>
</protein>
<gene>
    <name evidence="1" type="ORF">K435DRAFT_701739</name>
</gene>
<dbReference type="GO" id="GO:0047372">
    <property type="term" value="F:monoacylglycerol lipase activity"/>
    <property type="evidence" value="ECO:0007669"/>
    <property type="project" value="TreeGrafter"/>
</dbReference>
<dbReference type="PANTHER" id="PTHR12277">
    <property type="entry name" value="ALPHA/BETA HYDROLASE DOMAIN-CONTAINING PROTEIN"/>
    <property type="match status" value="1"/>
</dbReference>
<dbReference type="Gene3D" id="3.40.50.1820">
    <property type="entry name" value="alpha/beta hydrolase"/>
    <property type="match status" value="1"/>
</dbReference>
<evidence type="ECO:0000313" key="2">
    <source>
        <dbReference type="Proteomes" id="UP000297245"/>
    </source>
</evidence>
<dbReference type="AlphaFoldDB" id="A0A4V4HB20"/>
<evidence type="ECO:0000313" key="1">
    <source>
        <dbReference type="EMBL" id="THU77735.1"/>
    </source>
</evidence>
<dbReference type="PANTHER" id="PTHR12277:SF194">
    <property type="entry name" value="FI04476P"/>
    <property type="match status" value="1"/>
</dbReference>
<dbReference type="InterPro" id="IPR029058">
    <property type="entry name" value="AB_hydrolase_fold"/>
</dbReference>
<proteinExistence type="predicted"/>
<feature type="non-terminal residue" evidence="1">
    <location>
        <position position="1"/>
    </location>
</feature>
<dbReference type="EMBL" id="ML180352">
    <property type="protein sequence ID" value="THU77735.1"/>
    <property type="molecule type" value="Genomic_DNA"/>
</dbReference>
<dbReference type="OrthoDB" id="3040366at2759"/>